<dbReference type="PROSITE" id="PS50157">
    <property type="entry name" value="ZINC_FINGER_C2H2_2"/>
    <property type="match status" value="1"/>
</dbReference>
<dbReference type="PANTHER" id="PTHR11767">
    <property type="entry name" value="INWARD RECTIFIER POTASSIUM CHANNEL"/>
    <property type="match status" value="1"/>
</dbReference>
<name>A0A2R5GAV5_9STRA</name>
<evidence type="ECO:0000313" key="16">
    <source>
        <dbReference type="EMBL" id="GBG24824.1"/>
    </source>
</evidence>
<dbReference type="AlphaFoldDB" id="A0A2R5GAV5"/>
<protein>
    <submittedName>
        <fullName evidence="16">Inward rectifier potassium channel 2</fullName>
    </submittedName>
</protein>
<evidence type="ECO:0000256" key="5">
    <source>
        <dbReference type="ARBA" id="ARBA00022882"/>
    </source>
</evidence>
<dbReference type="OrthoDB" id="41961at2759"/>
<comment type="similarity">
    <text evidence="12">Belongs to the inward rectifier-type potassium channel (TC 1.A.2.1) family.</text>
</comment>
<dbReference type="PANTHER" id="PTHR11767:SF103">
    <property type="entry name" value="POTASSIUM CHANNEL INWARDLY RECTIFYING TRANSMEMBRANE DOMAIN-CONTAINING PROTEIN"/>
    <property type="match status" value="1"/>
</dbReference>
<keyword evidence="7 14" id="KW-1133">Transmembrane helix</keyword>
<dbReference type="PRINTS" id="PR01320">
    <property type="entry name" value="KIRCHANNEL"/>
</dbReference>
<dbReference type="InterPro" id="IPR016449">
    <property type="entry name" value="K_chnl_inward-rec_Kir"/>
</dbReference>
<dbReference type="GO" id="GO:1990573">
    <property type="term" value="P:potassium ion import across plasma membrane"/>
    <property type="evidence" value="ECO:0007669"/>
    <property type="project" value="TreeGrafter"/>
</dbReference>
<keyword evidence="5 12" id="KW-0851">Voltage-gated channel</keyword>
<feature type="transmembrane region" description="Helical" evidence="14">
    <location>
        <begin position="282"/>
        <end position="307"/>
    </location>
</feature>
<evidence type="ECO:0000256" key="7">
    <source>
        <dbReference type="ARBA" id="ARBA00022989"/>
    </source>
</evidence>
<evidence type="ECO:0000256" key="11">
    <source>
        <dbReference type="PROSITE-ProRule" id="PRU00042"/>
    </source>
</evidence>
<proteinExistence type="inferred from homology"/>
<dbReference type="InterPro" id="IPR041647">
    <property type="entry name" value="IRK_C"/>
</dbReference>
<keyword evidence="11" id="KW-0479">Metal-binding</keyword>
<evidence type="ECO:0000256" key="8">
    <source>
        <dbReference type="ARBA" id="ARBA00023065"/>
    </source>
</evidence>
<evidence type="ECO:0000256" key="6">
    <source>
        <dbReference type="ARBA" id="ARBA00022958"/>
    </source>
</evidence>
<evidence type="ECO:0000256" key="13">
    <source>
        <dbReference type="SAM" id="MobiDB-lite"/>
    </source>
</evidence>
<feature type="transmembrane region" description="Helical" evidence="14">
    <location>
        <begin position="252"/>
        <end position="270"/>
    </location>
</feature>
<feature type="region of interest" description="Disordered" evidence="13">
    <location>
        <begin position="1"/>
        <end position="115"/>
    </location>
</feature>
<dbReference type="InterPro" id="IPR040445">
    <property type="entry name" value="Kir_TM"/>
</dbReference>
<keyword evidence="3 12" id="KW-0633">Potassium transport</keyword>
<evidence type="ECO:0000256" key="3">
    <source>
        <dbReference type="ARBA" id="ARBA00022538"/>
    </source>
</evidence>
<feature type="domain" description="C2H2-type" evidence="15">
    <location>
        <begin position="453"/>
        <end position="481"/>
    </location>
</feature>
<dbReference type="GO" id="GO:0005886">
    <property type="term" value="C:plasma membrane"/>
    <property type="evidence" value="ECO:0007669"/>
    <property type="project" value="TreeGrafter"/>
</dbReference>
<evidence type="ECO:0000256" key="10">
    <source>
        <dbReference type="ARBA" id="ARBA00023303"/>
    </source>
</evidence>
<keyword evidence="11" id="KW-0863">Zinc-finger</keyword>
<dbReference type="Gene3D" id="1.10.287.70">
    <property type="match status" value="1"/>
</dbReference>
<evidence type="ECO:0000256" key="12">
    <source>
        <dbReference type="RuleBase" id="RU003822"/>
    </source>
</evidence>
<dbReference type="InParanoid" id="A0A2R5GAV5"/>
<keyword evidence="4 12" id="KW-0812">Transmembrane</keyword>
<dbReference type="Pfam" id="PF01007">
    <property type="entry name" value="IRK"/>
    <property type="match status" value="1"/>
</dbReference>
<keyword evidence="2 12" id="KW-0813">Transport</keyword>
<dbReference type="SUPFAM" id="SSF81324">
    <property type="entry name" value="Voltage-gated potassium channels"/>
    <property type="match status" value="1"/>
</dbReference>
<dbReference type="InterPro" id="IPR013087">
    <property type="entry name" value="Znf_C2H2_type"/>
</dbReference>
<organism evidence="16 17">
    <name type="scientific">Hondaea fermentalgiana</name>
    <dbReference type="NCBI Taxonomy" id="2315210"/>
    <lineage>
        <taxon>Eukaryota</taxon>
        <taxon>Sar</taxon>
        <taxon>Stramenopiles</taxon>
        <taxon>Bigyra</taxon>
        <taxon>Labyrinthulomycetes</taxon>
        <taxon>Thraustochytrida</taxon>
        <taxon>Thraustochytriidae</taxon>
        <taxon>Hondaea</taxon>
    </lineage>
</organism>
<keyword evidence="17" id="KW-1185">Reference proteome</keyword>
<keyword evidence="8 12" id="KW-0406">Ion transport</keyword>
<keyword evidence="9 14" id="KW-0472">Membrane</keyword>
<feature type="transmembrane region" description="Helical" evidence="14">
    <location>
        <begin position="211"/>
        <end position="232"/>
    </location>
</feature>
<keyword evidence="10 12" id="KW-0407">Ion channel</keyword>
<dbReference type="SUPFAM" id="SSF81296">
    <property type="entry name" value="E set domains"/>
    <property type="match status" value="2"/>
</dbReference>
<dbReference type="GO" id="GO:0034702">
    <property type="term" value="C:monoatomic ion channel complex"/>
    <property type="evidence" value="ECO:0007669"/>
    <property type="project" value="UniProtKB-KW"/>
</dbReference>
<dbReference type="GO" id="GO:0034765">
    <property type="term" value="P:regulation of monoatomic ion transmembrane transport"/>
    <property type="evidence" value="ECO:0007669"/>
    <property type="project" value="TreeGrafter"/>
</dbReference>
<feature type="compositionally biased region" description="Acidic residues" evidence="13">
    <location>
        <begin position="499"/>
        <end position="518"/>
    </location>
</feature>
<evidence type="ECO:0000256" key="14">
    <source>
        <dbReference type="SAM" id="Phobius"/>
    </source>
</evidence>
<evidence type="ECO:0000313" key="17">
    <source>
        <dbReference type="Proteomes" id="UP000241890"/>
    </source>
</evidence>
<feature type="compositionally biased region" description="Basic and acidic residues" evidence="13">
    <location>
        <begin position="1"/>
        <end position="26"/>
    </location>
</feature>
<dbReference type="Proteomes" id="UP000241890">
    <property type="component" value="Unassembled WGS sequence"/>
</dbReference>
<dbReference type="GO" id="GO:0008270">
    <property type="term" value="F:zinc ion binding"/>
    <property type="evidence" value="ECO:0007669"/>
    <property type="project" value="UniProtKB-KW"/>
</dbReference>
<gene>
    <name evidence="16" type="ORF">FCC1311_010422</name>
</gene>
<evidence type="ECO:0000256" key="4">
    <source>
        <dbReference type="ARBA" id="ARBA00022692"/>
    </source>
</evidence>
<accession>A0A2R5GAV5</accession>
<feature type="region of interest" description="Disordered" evidence="13">
    <location>
        <begin position="661"/>
        <end position="699"/>
    </location>
</feature>
<comment type="subcellular location">
    <subcellularLocation>
        <location evidence="1 12">Membrane</location>
        <topology evidence="1 12">Multi-pass membrane protein</topology>
    </subcellularLocation>
</comment>
<reference evidence="16 17" key="1">
    <citation type="submission" date="2017-12" db="EMBL/GenBank/DDBJ databases">
        <title>Sequencing, de novo assembly and annotation of complete genome of a new Thraustochytrid species, strain FCC1311.</title>
        <authorList>
            <person name="Sedici K."/>
            <person name="Godart F."/>
            <person name="Aiese Cigliano R."/>
            <person name="Sanseverino W."/>
            <person name="Barakat M."/>
            <person name="Ortet P."/>
            <person name="Marechal E."/>
            <person name="Cagnac O."/>
            <person name="Amato A."/>
        </authorList>
    </citation>
    <scope>NUCLEOTIDE SEQUENCE [LARGE SCALE GENOMIC DNA]</scope>
</reference>
<evidence type="ECO:0000256" key="2">
    <source>
        <dbReference type="ARBA" id="ARBA00022448"/>
    </source>
</evidence>
<dbReference type="InterPro" id="IPR013518">
    <property type="entry name" value="K_chnl_inward-rec_Kir_cyto"/>
</dbReference>
<dbReference type="Pfam" id="PF17655">
    <property type="entry name" value="IRK_C"/>
    <property type="match status" value="2"/>
</dbReference>
<evidence type="ECO:0000259" key="15">
    <source>
        <dbReference type="PROSITE" id="PS50157"/>
    </source>
</evidence>
<keyword evidence="6 12" id="KW-0630">Potassium</keyword>
<evidence type="ECO:0000256" key="9">
    <source>
        <dbReference type="ARBA" id="ARBA00023136"/>
    </source>
</evidence>
<dbReference type="InterPro" id="IPR014756">
    <property type="entry name" value="Ig_E-set"/>
</dbReference>
<dbReference type="EMBL" id="BEYU01000009">
    <property type="protein sequence ID" value="GBG24824.1"/>
    <property type="molecule type" value="Genomic_DNA"/>
</dbReference>
<dbReference type="GO" id="GO:0005242">
    <property type="term" value="F:inward rectifier potassium channel activity"/>
    <property type="evidence" value="ECO:0007669"/>
    <property type="project" value="InterPro"/>
</dbReference>
<keyword evidence="11" id="KW-0862">Zinc</keyword>
<sequence>MRDGGEARGERPGDDGGRGVELRNLEEAVEAMAAASETDVAEASGTRGNNSATRRMFRKTSSHASSAVGNPGGAPSTPPATTTTAERDFIDSDPVYGAGYRPDDETSSYGSSGYGSDEFSDPYGELEDAGCFTRLCFRLHSGFTRFRWKIRNVRRSSSRPGRLLDRDNAFHQSSGRLHISQVATGRTAAEIFALYSDDWFHVMLSLATWQLMLLMLLIYTTNLLVFAGFYMAVDRPEQSCGLTATASQAVTFQTAFAFSLITSSTIGYGFPSSSDPFFHDCVSLVVVVYLQVIVSLAINALVVGLVLQRLGRADSRSHQVVFSDKACIRCIHGHFYFMFQVYDLDRRHPVVEAHVRVYAVFHETDGAETVHFQTRYMRLQNPNDELGGVLFLSVPCTVVHCIDQWSPLMPPSLSRLTWENDNDDFVHNSSNRYIFPGLILREADTETGDRDGTSCPVCGETFPTDQHLLRHIRYQQWEERANGLEPVLDRNLMDKLFPDDDSDIEMEGDEDEGNDNDENGNGTSASATNTSDGAEGGDAQADANSGIANAHSNVEGETGAHQDEPPVRSLSEPRRRMSTVGRLSTAPNRREHRRRVVHHGKRVKVSRILRFYANLDIPIGHQDVDMNLLQTEYELVPDREDATAPKAPNDTDVFAMFEEMERSSRMASRASSGPATQTPSEQPALSRQGSRKKANMAMQREDLEETPAAELHPAAALSDRKFRRKAKSVEAFRKYIEEHVKSSGIEIIVLVEGIEARSSNTFQARHSYTSDNIEFNKFFTPAMKVSPYGHAQVNLNSFHQTIPVPSHVEEIIGMSHT</sequence>
<feature type="region of interest" description="Disordered" evidence="13">
    <location>
        <begin position="492"/>
        <end position="598"/>
    </location>
</feature>
<evidence type="ECO:0000256" key="1">
    <source>
        <dbReference type="ARBA" id="ARBA00004141"/>
    </source>
</evidence>
<feature type="compositionally biased region" description="Basic and acidic residues" evidence="13">
    <location>
        <begin position="558"/>
        <end position="575"/>
    </location>
</feature>
<feature type="compositionally biased region" description="Polar residues" evidence="13">
    <location>
        <begin position="673"/>
        <end position="688"/>
    </location>
</feature>
<comment type="caution">
    <text evidence="16">The sequence shown here is derived from an EMBL/GenBank/DDBJ whole genome shotgun (WGS) entry which is preliminary data.</text>
</comment>
<dbReference type="Gene3D" id="2.60.40.1400">
    <property type="entry name" value="G protein-activated inward rectifier potassium channel 1"/>
    <property type="match status" value="2"/>
</dbReference>